<dbReference type="PANTHER" id="PTHR30612:SF0">
    <property type="entry name" value="CHLOROPLAST PROTEIN-TRANSPORTING ATPASE"/>
    <property type="match status" value="1"/>
</dbReference>
<keyword evidence="9" id="KW-1185">Reference proteome</keyword>
<dbReference type="InterPro" id="IPR036670">
    <property type="entry name" value="SecA_X-link_sf"/>
</dbReference>
<dbReference type="PROSITE" id="PS51192">
    <property type="entry name" value="HELICASE_ATP_BIND_1"/>
    <property type="match status" value="1"/>
</dbReference>
<dbReference type="Gene3D" id="3.40.50.300">
    <property type="entry name" value="P-loop containing nucleotide triphosphate hydrolases"/>
    <property type="match status" value="2"/>
</dbReference>
<dbReference type="InterPro" id="IPR011990">
    <property type="entry name" value="TPR-like_helical_dom_sf"/>
</dbReference>
<dbReference type="SUPFAM" id="SSF81767">
    <property type="entry name" value="Pre-protein crosslinking domain of SecA"/>
    <property type="match status" value="1"/>
</dbReference>
<evidence type="ECO:0000259" key="8">
    <source>
        <dbReference type="PROSITE" id="PS51196"/>
    </source>
</evidence>
<organism evidence="9 10">
    <name type="scientific">Globodera pallida</name>
    <name type="common">Potato cyst nematode worm</name>
    <name type="synonym">Heterodera pallida</name>
    <dbReference type="NCBI Taxonomy" id="36090"/>
    <lineage>
        <taxon>Eukaryota</taxon>
        <taxon>Metazoa</taxon>
        <taxon>Ecdysozoa</taxon>
        <taxon>Nematoda</taxon>
        <taxon>Chromadorea</taxon>
        <taxon>Rhabditida</taxon>
        <taxon>Tylenchina</taxon>
        <taxon>Tylenchomorpha</taxon>
        <taxon>Tylenchoidea</taxon>
        <taxon>Heteroderidae</taxon>
        <taxon>Heteroderinae</taxon>
        <taxon>Globodera</taxon>
    </lineage>
</organism>
<evidence type="ECO:0000256" key="3">
    <source>
        <dbReference type="ARBA" id="ARBA00023010"/>
    </source>
</evidence>
<reference evidence="9" key="1">
    <citation type="submission" date="2013-12" db="EMBL/GenBank/DDBJ databases">
        <authorList>
            <person name="Aslett M."/>
        </authorList>
    </citation>
    <scope>NUCLEOTIDE SEQUENCE [LARGE SCALE GENOMIC DNA]</scope>
    <source>
        <strain evidence="9">Lindley</strain>
    </source>
</reference>
<dbReference type="GO" id="GO:0017038">
    <property type="term" value="P:protein import"/>
    <property type="evidence" value="ECO:0007669"/>
    <property type="project" value="InterPro"/>
</dbReference>
<evidence type="ECO:0000256" key="1">
    <source>
        <dbReference type="ARBA" id="ARBA00022490"/>
    </source>
</evidence>
<evidence type="ECO:0000256" key="5">
    <source>
        <dbReference type="SAM" id="MobiDB-lite"/>
    </source>
</evidence>
<feature type="domain" description="Helicase C-terminal" evidence="7">
    <location>
        <begin position="527"/>
        <end position="675"/>
    </location>
</feature>
<dbReference type="GO" id="GO:0016020">
    <property type="term" value="C:membrane"/>
    <property type="evidence" value="ECO:0007669"/>
    <property type="project" value="InterPro"/>
</dbReference>
<keyword evidence="4" id="KW-0175">Coiled coil</keyword>
<reference evidence="10" key="3">
    <citation type="submission" date="2016-06" db="UniProtKB">
        <authorList>
            <consortium name="WormBaseParasite"/>
        </authorList>
    </citation>
    <scope>IDENTIFICATION</scope>
</reference>
<dbReference type="InterPro" id="IPR000185">
    <property type="entry name" value="SecA"/>
</dbReference>
<dbReference type="Gene3D" id="3.90.1440.10">
    <property type="entry name" value="SecA, preprotein cross-linking domain"/>
    <property type="match status" value="1"/>
</dbReference>
<dbReference type="PROSITE" id="PS51194">
    <property type="entry name" value="HELICASE_CTER"/>
    <property type="match status" value="1"/>
</dbReference>
<feature type="domain" description="SecA family profile" evidence="8">
    <location>
        <begin position="57"/>
        <end position="672"/>
    </location>
</feature>
<dbReference type="SUPFAM" id="SSF48452">
    <property type="entry name" value="TPR-like"/>
    <property type="match status" value="1"/>
</dbReference>
<proteinExistence type="predicted"/>
<dbReference type="SMART" id="SM00957">
    <property type="entry name" value="SecA_DEAD"/>
    <property type="match status" value="1"/>
</dbReference>
<evidence type="ECO:0000313" key="10">
    <source>
        <dbReference type="WBParaSite" id="GPLIN_000154100"/>
    </source>
</evidence>
<dbReference type="Pfam" id="PF07517">
    <property type="entry name" value="SecA_DEAD"/>
    <property type="match status" value="1"/>
</dbReference>
<reference evidence="9" key="2">
    <citation type="submission" date="2014-05" db="EMBL/GenBank/DDBJ databases">
        <title>The genome and life-stage specific transcriptomes of Globodera pallida elucidate key aspects of plant parasitism by a cyst nematode.</title>
        <authorList>
            <person name="Cotton J.A."/>
            <person name="Lilley C.J."/>
            <person name="Jones L.M."/>
            <person name="Kikuchi T."/>
            <person name="Reid A.J."/>
            <person name="Thorpe P."/>
            <person name="Tsai I.J."/>
            <person name="Beasley H."/>
            <person name="Blok V."/>
            <person name="Cock P.J.A."/>
            <person name="Van den Akker S.E."/>
            <person name="Holroyd N."/>
            <person name="Hunt M."/>
            <person name="Mantelin S."/>
            <person name="Naghra H."/>
            <person name="Pain A."/>
            <person name="Palomares-Rius J.E."/>
            <person name="Zarowiecki M."/>
            <person name="Berriman M."/>
            <person name="Jones J.T."/>
            <person name="Urwin P.E."/>
        </authorList>
    </citation>
    <scope>NUCLEOTIDE SEQUENCE [LARGE SCALE GENOMIC DNA]</scope>
    <source>
        <strain evidence="9">Lindley</strain>
    </source>
</reference>
<keyword evidence="2" id="KW-0653">Protein transport</keyword>
<feature type="coiled-coil region" evidence="4">
    <location>
        <begin position="1777"/>
        <end position="1804"/>
    </location>
</feature>
<feature type="region of interest" description="Disordered" evidence="5">
    <location>
        <begin position="1388"/>
        <end position="1428"/>
    </location>
</feature>
<dbReference type="PRINTS" id="PR00906">
    <property type="entry name" value="SECA"/>
</dbReference>
<dbReference type="SUPFAM" id="SSF52540">
    <property type="entry name" value="P-loop containing nucleoside triphosphate hydrolases"/>
    <property type="match status" value="2"/>
</dbReference>
<dbReference type="InterPro" id="IPR023346">
    <property type="entry name" value="Lysozyme-like_dom_sf"/>
</dbReference>
<dbReference type="InterPro" id="IPR014018">
    <property type="entry name" value="SecA_motor_DEAD"/>
</dbReference>
<dbReference type="SUPFAM" id="SSF53955">
    <property type="entry name" value="Lysozyme-like"/>
    <property type="match status" value="1"/>
</dbReference>
<dbReference type="InterPro" id="IPR001650">
    <property type="entry name" value="Helicase_C-like"/>
</dbReference>
<keyword evidence="3" id="KW-0811">Translocation</keyword>
<accession>A0A183BLQ6</accession>
<dbReference type="InterPro" id="IPR011115">
    <property type="entry name" value="SecA_DEAD"/>
</dbReference>
<feature type="domain" description="Helicase ATP-binding" evidence="6">
    <location>
        <begin position="179"/>
        <end position="319"/>
    </location>
</feature>
<protein>
    <submittedName>
        <fullName evidence="10">Chloroplast protein-transporting ATPase</fullName>
    </submittedName>
</protein>
<keyword evidence="2" id="KW-0813">Transport</keyword>
<evidence type="ECO:0000313" key="9">
    <source>
        <dbReference type="Proteomes" id="UP000050741"/>
    </source>
</evidence>
<evidence type="ECO:0000256" key="2">
    <source>
        <dbReference type="ARBA" id="ARBA00022927"/>
    </source>
</evidence>
<dbReference type="Gene3D" id="1.25.40.10">
    <property type="entry name" value="Tetratricopeptide repeat domain"/>
    <property type="match status" value="1"/>
</dbReference>
<dbReference type="InterPro" id="IPR014001">
    <property type="entry name" value="Helicase_ATP-bd"/>
</dbReference>
<dbReference type="PANTHER" id="PTHR30612">
    <property type="entry name" value="SECA INNER MEMBRANE COMPONENT OF SEC PROTEIN SECRETION SYSTEM"/>
    <property type="match status" value="1"/>
</dbReference>
<name>A0A183BLQ6_GLOPA</name>
<dbReference type="InterPro" id="IPR027417">
    <property type="entry name" value="P-loop_NTPase"/>
</dbReference>
<dbReference type="Gene3D" id="1.10.530.10">
    <property type="match status" value="1"/>
</dbReference>
<dbReference type="Proteomes" id="UP000050741">
    <property type="component" value="Unassembled WGS sequence"/>
</dbReference>
<dbReference type="GO" id="GO:0005524">
    <property type="term" value="F:ATP binding"/>
    <property type="evidence" value="ECO:0007669"/>
    <property type="project" value="InterPro"/>
</dbReference>
<evidence type="ECO:0000259" key="7">
    <source>
        <dbReference type="PROSITE" id="PS51194"/>
    </source>
</evidence>
<keyword evidence="1" id="KW-0963">Cytoplasm</keyword>
<dbReference type="WBParaSite" id="GPLIN_000154100">
    <property type="protein sequence ID" value="GPLIN_000154100"/>
    <property type="gene ID" value="GPLIN_000154100"/>
</dbReference>
<evidence type="ECO:0000256" key="4">
    <source>
        <dbReference type="SAM" id="Coils"/>
    </source>
</evidence>
<dbReference type="GO" id="GO:0006605">
    <property type="term" value="P:protein targeting"/>
    <property type="evidence" value="ECO:0007669"/>
    <property type="project" value="InterPro"/>
</dbReference>
<sequence>MENSIGAAIEEQNEDGNSKSAEELLEELAHLNHNNEAISSDSLAQMLGDVRACICLDGVRQHPISKWTTEDIKSWAEDLKKQRQPRKSWGRLGESRDAEELLDELMRLNHNDEAISNGLRQHPFSTTEDILMSWVEKLKQQRQARELPELLAVACRACKIANGFYPRNAQLISILMMLSPSKTGLRGHLQQISTGEGKTAIVALFVVVKALRDRVKIDVVTSSDALARRDAESLKTFYGMFGLTVDHCTGGLSPHYKKCYAADILYGDIGSFQGDILCHEFQSKNVRGAPPRPFECIVIDEVDCMLVDEMMQERILMLSFHVPGMEYLESILTMCWAHYVQFHGTLKSDPEDENKLILCIDGKEYRAEAWKGELLVIPPHLRAFVRQQIPKWTNSLKKAVEMNENCQYVIRKGDVVPVDYQNTGTQQRSTNWSDGLHQFLQPKHGLRMNPETLVTSFITNLGFINRYEEIYGLSGTLGGCFEHSFLKDLYKVDITLMPTYKHTQLETMDPIIANDKQSWIDKICENIFVQITLYERAALVICLTNDKMKQISDAVKSKFPGIKIYKYTDDDEHLPKAIVEPMDVVFSTNYAGRGTDIKTSAELEANGGLHVIVTFMQKNSRVQQQAFGRTARQGKKGTAQLILNKCDMDEDLFDQTMDILAKRDQLVKQSLEKCKKEALPKVLARERLFEKFSAFMGEVRKTTVSAVGGNVEILAQIEEHWGFWLREKVEMRDKNAPMPSETELDAFIVDERRKAKDLSIFTNPCYLVMKGYNLDYGNAINHLEKAIELDENQSGFAAPAHYYMALALVKKDHYISVKECKVSLDNQQKAAEHLNKAIELIKTKLIPWLSKGVLRPNEKNGEGEGNAQNTEFCQQILNKVQLLQQLSDQCEKWYNFIAECPEGHVCKFKGWVQPDPDKKLPQREVAEFGTFGVFEFYELDYVKPPKAWGSIFWMAFLGVAQVCVGVYFACTGAFALAVPFLKCGISDIVEAARAAFGDTVISWGKNLIGKILEYGPVFARWATGLLSKCKSGIGKWLFNCADRVGLKPLETVSPTCIGFADQRRAFLTDVFVSSSVTELKQILVEKVEKEAGEKDLNFMPQLNLVEGLFRQGLAVSLNKGSIRNVLKLGDNYWRDTVKGHMSHIISTNARKVFGDGKGFVKNLTEAALVRTFTNICGEQLDKLADKCFDDVLRTKTLPQNDESTALSTYQILEILVEKVEKEAGEKDLNFMPQLNLVEGLFRQGLAVSLNKGSIRNVLKLGDNYWRDTVKGHMSHIISTNARKVFGDGKGFVKNLTEAALVRTFTNICGEQLDKLADKCIDEVLRTKTLPQNDESTATVPPSEDAIKKIMKVLNDSTTDNSAKLLDRLRKLNLGSEYDNFLKDLAKQFSTNCPPDNDDDDGGGTGGASNRPPDNGDGAGGASQDSTDSNDIVKGAAQLFIAVQQNSELADLMFLSREDAESISKKTSNAVGNISNVLMKQQQQLDIFGKMFPLIRQHESGTGSGSQPLDLFFVQPHEGKLLTFIRQHESGTGPKAYGVIIMVVAEGATVEERRESFKKRHGAANRLNRAILKHYGVDSIEKLTCAKVLDFQEKFLGQFPLCMQNEASLNRLKKKNKWSEAEFKRIKAQSAKAKSVIVELMKEKKISKEEKISKEDYDIVYPPPHTSSVYPSNAVGAYQFIRDTLAPLVKEHGLENVPFSPKVQDFLALQLLQRRGFDDFLSGKMTLEKFAWNLSKEWASLPRSADGLSYYHADGKNVARAPWRTTTDKNGITKIGLLDVLEESKVLYDEMIKKEKEEAEKKEQQGTPGFVII</sequence>
<dbReference type="GO" id="GO:0006886">
    <property type="term" value="P:intracellular protein transport"/>
    <property type="evidence" value="ECO:0007669"/>
    <property type="project" value="InterPro"/>
</dbReference>
<feature type="region of interest" description="Disordered" evidence="5">
    <location>
        <begin position="1"/>
        <end position="20"/>
    </location>
</feature>
<evidence type="ECO:0000259" key="6">
    <source>
        <dbReference type="PROSITE" id="PS51192"/>
    </source>
</evidence>
<dbReference type="PROSITE" id="PS51196">
    <property type="entry name" value="SECA_MOTOR_DEAD"/>
    <property type="match status" value="1"/>
</dbReference>